<feature type="non-terminal residue" evidence="2">
    <location>
        <position position="1"/>
    </location>
</feature>
<protein>
    <submittedName>
        <fullName evidence="2">Uncharacterized protein</fullName>
    </submittedName>
</protein>
<sequence length="80" mass="9188">SVKFSRSTLHQVGRYSPRFRSIKTRPQGQDHIPGRQRRPHGPSFIFSGLRERQCAVPQGMDHPQVDGRTKAQRCALSRYS</sequence>
<gene>
    <name evidence="2" type="ORF">AB205_0152020</name>
</gene>
<feature type="compositionally biased region" description="Polar residues" evidence="1">
    <location>
        <begin position="1"/>
        <end position="10"/>
    </location>
</feature>
<keyword evidence="3" id="KW-1185">Reference proteome</keyword>
<proteinExistence type="predicted"/>
<reference evidence="3" key="1">
    <citation type="journal article" date="2017" name="Nat. Commun.">
        <title>The North American bullfrog draft genome provides insight into hormonal regulation of long noncoding RNA.</title>
        <authorList>
            <person name="Hammond S.A."/>
            <person name="Warren R.L."/>
            <person name="Vandervalk B.P."/>
            <person name="Kucuk E."/>
            <person name="Khan H."/>
            <person name="Gibb E.A."/>
            <person name="Pandoh P."/>
            <person name="Kirk H."/>
            <person name="Zhao Y."/>
            <person name="Jones M."/>
            <person name="Mungall A.J."/>
            <person name="Coope R."/>
            <person name="Pleasance S."/>
            <person name="Moore R.A."/>
            <person name="Holt R.A."/>
            <person name="Round J.M."/>
            <person name="Ohora S."/>
            <person name="Walle B.V."/>
            <person name="Veldhoen N."/>
            <person name="Helbing C.C."/>
            <person name="Birol I."/>
        </authorList>
    </citation>
    <scope>NUCLEOTIDE SEQUENCE [LARGE SCALE GENOMIC DNA]</scope>
</reference>
<organism evidence="2 3">
    <name type="scientific">Aquarana catesbeiana</name>
    <name type="common">American bullfrog</name>
    <name type="synonym">Rana catesbeiana</name>
    <dbReference type="NCBI Taxonomy" id="8400"/>
    <lineage>
        <taxon>Eukaryota</taxon>
        <taxon>Metazoa</taxon>
        <taxon>Chordata</taxon>
        <taxon>Craniata</taxon>
        <taxon>Vertebrata</taxon>
        <taxon>Euteleostomi</taxon>
        <taxon>Amphibia</taxon>
        <taxon>Batrachia</taxon>
        <taxon>Anura</taxon>
        <taxon>Neobatrachia</taxon>
        <taxon>Ranoidea</taxon>
        <taxon>Ranidae</taxon>
        <taxon>Aquarana</taxon>
    </lineage>
</organism>
<evidence type="ECO:0000313" key="2">
    <source>
        <dbReference type="EMBL" id="PIO33679.1"/>
    </source>
</evidence>
<evidence type="ECO:0000256" key="1">
    <source>
        <dbReference type="SAM" id="MobiDB-lite"/>
    </source>
</evidence>
<dbReference type="Proteomes" id="UP000228934">
    <property type="component" value="Unassembled WGS sequence"/>
</dbReference>
<dbReference type="EMBL" id="KV929087">
    <property type="protein sequence ID" value="PIO33679.1"/>
    <property type="molecule type" value="Genomic_DNA"/>
</dbReference>
<name>A0A2G9S0I6_AQUCT</name>
<feature type="region of interest" description="Disordered" evidence="1">
    <location>
        <begin position="1"/>
        <end position="44"/>
    </location>
</feature>
<accession>A0A2G9S0I6</accession>
<dbReference type="AlphaFoldDB" id="A0A2G9S0I6"/>
<evidence type="ECO:0000313" key="3">
    <source>
        <dbReference type="Proteomes" id="UP000228934"/>
    </source>
</evidence>
<feature type="region of interest" description="Disordered" evidence="1">
    <location>
        <begin position="57"/>
        <end position="80"/>
    </location>
</feature>